<evidence type="ECO:0000313" key="13">
    <source>
        <dbReference type="EMBL" id="KLD62694.1"/>
    </source>
</evidence>
<dbReference type="OrthoDB" id="517481at2"/>
<comment type="caution">
    <text evidence="13">The sequence shown here is derived from an EMBL/GenBank/DDBJ whole genome shotgun (WGS) entry which is preliminary data.</text>
</comment>
<keyword evidence="2" id="KW-1003">Cell membrane</keyword>
<dbReference type="RefSeq" id="WP_046972621.1">
    <property type="nucleotide sequence ID" value="NZ_JPLA01000042.1"/>
</dbReference>
<dbReference type="InterPro" id="IPR000620">
    <property type="entry name" value="EamA_dom"/>
</dbReference>
<evidence type="ECO:0000256" key="6">
    <source>
        <dbReference type="ARBA" id="ARBA00022692"/>
    </source>
</evidence>
<evidence type="ECO:0000256" key="1">
    <source>
        <dbReference type="ARBA" id="ARBA00004651"/>
    </source>
</evidence>
<sequence length="120" mass="13200">MAYLCIALTILFTVYGQLVIKWQAGLVMVRYPLIAGQFQYILRMLMNAWVLSGLLAAFLASLCWMVAVTRLQLSKAYPFMALNFILVGIAAVPLFGELFTWPKAVGLVLIVLGIAISSQG</sequence>
<evidence type="ECO:0000256" key="11">
    <source>
        <dbReference type="SAM" id="Phobius"/>
    </source>
</evidence>
<evidence type="ECO:0000256" key="2">
    <source>
        <dbReference type="ARBA" id="ARBA00022475"/>
    </source>
</evidence>
<feature type="transmembrane region" description="Helical" evidence="11">
    <location>
        <begin position="40"/>
        <end position="64"/>
    </location>
</feature>
<dbReference type="GO" id="GO:0005886">
    <property type="term" value="C:plasma membrane"/>
    <property type="evidence" value="ECO:0007669"/>
    <property type="project" value="UniProtKB-SubCell"/>
</dbReference>
<dbReference type="Proteomes" id="UP000035481">
    <property type="component" value="Unassembled WGS sequence"/>
</dbReference>
<evidence type="ECO:0000256" key="7">
    <source>
        <dbReference type="ARBA" id="ARBA00022985"/>
    </source>
</evidence>
<dbReference type="PATRIC" id="fig|1440762.4.peg.2647"/>
<dbReference type="Gene3D" id="1.10.3730.20">
    <property type="match status" value="1"/>
</dbReference>
<evidence type="ECO:0000313" key="14">
    <source>
        <dbReference type="Proteomes" id="UP000035481"/>
    </source>
</evidence>
<reference evidence="13 14" key="1">
    <citation type="journal article" date="2015" name="Antonie Van Leeuwenhoek">
        <title>A phylogenomic and molecular marker based taxonomic framework for the order Xanthomonadales: proposal to transfer the families Algiphilaceae and Solimonadaceae to the order Nevskiales ord. nov. and to create a new family within the order Xanthomonadales, the family Rhodanobacteraceae fam. nov., containing the genus Rhodanobacter and its closest relatives.</title>
        <authorList>
            <person name="Naushad S."/>
            <person name="Adeolu M."/>
            <person name="Wong S."/>
            <person name="Sohail M."/>
            <person name="Schellhorn H.E."/>
            <person name="Gupta R.S."/>
        </authorList>
    </citation>
    <scope>NUCLEOTIDE SEQUENCE [LARGE SCALE GENOMIC DNA]</scope>
    <source>
        <strain evidence="13 14">DSM 16301</strain>
    </source>
</reference>
<gene>
    <name evidence="13" type="ORF">Y882_14615</name>
</gene>
<dbReference type="GO" id="GO:0009245">
    <property type="term" value="P:lipid A biosynthetic process"/>
    <property type="evidence" value="ECO:0007669"/>
    <property type="project" value="UniProtKB-KW"/>
</dbReference>
<name>A0A0G9H0J0_9GAMM</name>
<dbReference type="EMBL" id="JPLA01000042">
    <property type="protein sequence ID" value="KLD62694.1"/>
    <property type="molecule type" value="Genomic_DNA"/>
</dbReference>
<evidence type="ECO:0000256" key="8">
    <source>
        <dbReference type="ARBA" id="ARBA00022989"/>
    </source>
</evidence>
<dbReference type="STRING" id="1440762.Y882_14615"/>
<feature type="domain" description="EamA" evidence="12">
    <location>
        <begin position="49"/>
        <end position="118"/>
    </location>
</feature>
<protein>
    <recommendedName>
        <fullName evidence="12">EamA domain-containing protein</fullName>
    </recommendedName>
</protein>
<dbReference type="InterPro" id="IPR000390">
    <property type="entry name" value="Small_drug/metabolite_transptr"/>
</dbReference>
<keyword evidence="6 11" id="KW-0812">Transmembrane</keyword>
<dbReference type="GO" id="GO:0009103">
    <property type="term" value="P:lipopolysaccharide biosynthetic process"/>
    <property type="evidence" value="ECO:0007669"/>
    <property type="project" value="UniProtKB-KW"/>
</dbReference>
<dbReference type="AlphaFoldDB" id="A0A0G9H0J0"/>
<dbReference type="PANTHER" id="PTHR30561">
    <property type="entry name" value="SMR FAMILY PROTON-DEPENDENT DRUG EFFLUX TRANSPORTER SUGE"/>
    <property type="match status" value="1"/>
</dbReference>
<organism evidence="13 14">
    <name type="scientific">Dyella japonica DSM 16301</name>
    <dbReference type="NCBI Taxonomy" id="1440762"/>
    <lineage>
        <taxon>Bacteria</taxon>
        <taxon>Pseudomonadati</taxon>
        <taxon>Pseudomonadota</taxon>
        <taxon>Gammaproteobacteria</taxon>
        <taxon>Lysobacterales</taxon>
        <taxon>Rhodanobacteraceae</taxon>
        <taxon>Dyella</taxon>
    </lineage>
</organism>
<dbReference type="GO" id="GO:0022857">
    <property type="term" value="F:transmembrane transporter activity"/>
    <property type="evidence" value="ECO:0007669"/>
    <property type="project" value="InterPro"/>
</dbReference>
<feature type="transmembrane region" description="Helical" evidence="11">
    <location>
        <begin position="76"/>
        <end position="95"/>
    </location>
</feature>
<evidence type="ECO:0000256" key="5">
    <source>
        <dbReference type="ARBA" id="ARBA00022556"/>
    </source>
</evidence>
<keyword evidence="9" id="KW-0443">Lipid metabolism</keyword>
<evidence type="ECO:0000256" key="9">
    <source>
        <dbReference type="ARBA" id="ARBA00023098"/>
    </source>
</evidence>
<dbReference type="PANTHER" id="PTHR30561:SF9">
    <property type="entry name" value="4-AMINO-4-DEOXY-L-ARABINOSE-PHOSPHOUNDECAPRENOL FLIPPASE SUBUNIT ARNF-RELATED"/>
    <property type="match status" value="1"/>
</dbReference>
<accession>A0A0G9H0J0</accession>
<evidence type="ECO:0000256" key="4">
    <source>
        <dbReference type="ARBA" id="ARBA00022519"/>
    </source>
</evidence>
<dbReference type="Pfam" id="PF00892">
    <property type="entry name" value="EamA"/>
    <property type="match status" value="1"/>
</dbReference>
<dbReference type="SUPFAM" id="SSF103481">
    <property type="entry name" value="Multidrug resistance efflux transporter EmrE"/>
    <property type="match status" value="1"/>
</dbReference>
<evidence type="ECO:0000256" key="3">
    <source>
        <dbReference type="ARBA" id="ARBA00022516"/>
    </source>
</evidence>
<dbReference type="InterPro" id="IPR037185">
    <property type="entry name" value="EmrE-like"/>
</dbReference>
<keyword evidence="7" id="KW-0448">Lipopolysaccharide biosynthesis</keyword>
<keyword evidence="3" id="KW-0444">Lipid biosynthesis</keyword>
<keyword evidence="5" id="KW-0441">Lipid A biosynthesis</keyword>
<keyword evidence="10 11" id="KW-0472">Membrane</keyword>
<proteinExistence type="predicted"/>
<comment type="subcellular location">
    <subcellularLocation>
        <location evidence="1">Cell membrane</location>
        <topology evidence="1">Multi-pass membrane protein</topology>
    </subcellularLocation>
</comment>
<keyword evidence="8 11" id="KW-1133">Transmembrane helix</keyword>
<evidence type="ECO:0000259" key="12">
    <source>
        <dbReference type="Pfam" id="PF00892"/>
    </source>
</evidence>
<evidence type="ECO:0000256" key="10">
    <source>
        <dbReference type="ARBA" id="ARBA00023136"/>
    </source>
</evidence>
<keyword evidence="4" id="KW-0997">Cell inner membrane</keyword>